<evidence type="ECO:0000256" key="2">
    <source>
        <dbReference type="SAM" id="MobiDB-lite"/>
    </source>
</evidence>
<dbReference type="Gene3D" id="3.40.50.1820">
    <property type="entry name" value="alpha/beta hydrolase"/>
    <property type="match status" value="1"/>
</dbReference>
<feature type="region of interest" description="Disordered" evidence="2">
    <location>
        <begin position="14"/>
        <end position="64"/>
    </location>
</feature>
<dbReference type="VEuPathDB" id="FungiDB:PV10_03060"/>
<name>A0A438MRS9_EXOME</name>
<dbReference type="InterPro" id="IPR029058">
    <property type="entry name" value="AB_hydrolase_fold"/>
</dbReference>
<organism evidence="3 4">
    <name type="scientific">Exophiala mesophila</name>
    <name type="common">Black yeast-like fungus</name>
    <dbReference type="NCBI Taxonomy" id="212818"/>
    <lineage>
        <taxon>Eukaryota</taxon>
        <taxon>Fungi</taxon>
        <taxon>Dikarya</taxon>
        <taxon>Ascomycota</taxon>
        <taxon>Pezizomycotina</taxon>
        <taxon>Eurotiomycetes</taxon>
        <taxon>Chaetothyriomycetidae</taxon>
        <taxon>Chaetothyriales</taxon>
        <taxon>Herpotrichiellaceae</taxon>
        <taxon>Exophiala</taxon>
    </lineage>
</organism>
<feature type="compositionally biased region" description="Polar residues" evidence="2">
    <location>
        <begin position="52"/>
        <end position="61"/>
    </location>
</feature>
<protein>
    <recommendedName>
        <fullName evidence="5">Arylformamidase</fullName>
    </recommendedName>
</protein>
<dbReference type="SUPFAM" id="SSF53474">
    <property type="entry name" value="alpha/beta-Hydrolases"/>
    <property type="match status" value="1"/>
</dbReference>
<reference evidence="3 4" key="1">
    <citation type="submission" date="2017-03" db="EMBL/GenBank/DDBJ databases">
        <title>Genomes of endolithic fungi from Antarctica.</title>
        <authorList>
            <person name="Coleine C."/>
            <person name="Masonjones S."/>
            <person name="Stajich J.E."/>
        </authorList>
    </citation>
    <scope>NUCLEOTIDE SEQUENCE [LARGE SCALE GENOMIC DNA]</scope>
    <source>
        <strain evidence="3 4">CCFEE 6314</strain>
    </source>
</reference>
<evidence type="ECO:0008006" key="5">
    <source>
        <dbReference type="Google" id="ProtNLM"/>
    </source>
</evidence>
<comment type="caution">
    <text evidence="3">The sequence shown here is derived from an EMBL/GenBank/DDBJ whole genome shotgun (WGS) entry which is preliminary data.</text>
</comment>
<dbReference type="OrthoDB" id="420264at2759"/>
<dbReference type="PANTHER" id="PTHR48081:SF33">
    <property type="entry name" value="KYNURENINE FORMAMIDASE"/>
    <property type="match status" value="1"/>
</dbReference>
<dbReference type="InterPro" id="IPR050300">
    <property type="entry name" value="GDXG_lipolytic_enzyme"/>
</dbReference>
<evidence type="ECO:0000256" key="1">
    <source>
        <dbReference type="ARBA" id="ARBA00022801"/>
    </source>
</evidence>
<gene>
    <name evidence="3" type="ORF">B0A52_09959</name>
</gene>
<feature type="compositionally biased region" description="Basic and acidic residues" evidence="2">
    <location>
        <begin position="29"/>
        <end position="44"/>
    </location>
</feature>
<sequence>MKRIIRYMQDQAVQAAEQKHSGTAYLSPREQEPHHDSQPHHHETSTSTDHSNQVPPQTNHTALPLNRPLDHAKQFHTHHRTVSASTLERLHRDITRHQYAADNIWQSYELYLPNHTVDQNPQFWILYIHGGYFRDDSVTAASFQPALAQLIKTPKYGLSLSHLAKLGDDQEDISSYVAGYASINYRLSPRPQKSPQGPKTPAYELRNAEWPDHVHDVLMAIAHLQDKYGFEDRYLLVGHSVGATMALLSTLSSTKPLTSDISVCSPKIHPPLAVLAVSGIYDFGLLHDSNPDSGYDELTRNAIRRPEDIDLASPARYPLTDYNQIWAHGGKKTALIVAHSKDDGLVDWNQVEAIQKVFGHPKGSDLNVGEQSAPIGFRVIEINGAHNDIWGHGTALAKVIRRAIRVTRTL</sequence>
<dbReference type="AlphaFoldDB" id="A0A438MRS9"/>
<keyword evidence="1" id="KW-0378">Hydrolase</keyword>
<evidence type="ECO:0000313" key="3">
    <source>
        <dbReference type="EMBL" id="RVX66351.1"/>
    </source>
</evidence>
<dbReference type="EMBL" id="NAJM01000063">
    <property type="protein sequence ID" value="RVX66351.1"/>
    <property type="molecule type" value="Genomic_DNA"/>
</dbReference>
<dbReference type="PANTHER" id="PTHR48081">
    <property type="entry name" value="AB HYDROLASE SUPERFAMILY PROTEIN C4A8.06C"/>
    <property type="match status" value="1"/>
</dbReference>
<dbReference type="GO" id="GO:0016787">
    <property type="term" value="F:hydrolase activity"/>
    <property type="evidence" value="ECO:0007669"/>
    <property type="project" value="UniProtKB-KW"/>
</dbReference>
<evidence type="ECO:0000313" key="4">
    <source>
        <dbReference type="Proteomes" id="UP000288859"/>
    </source>
</evidence>
<proteinExistence type="predicted"/>
<accession>A0A438MRS9</accession>
<dbReference type="Proteomes" id="UP000288859">
    <property type="component" value="Unassembled WGS sequence"/>
</dbReference>